<dbReference type="Gene3D" id="1.10.238.20">
    <property type="entry name" value="Pheromone/general odorant binding protein domain"/>
    <property type="match status" value="1"/>
</dbReference>
<dbReference type="InterPro" id="IPR036728">
    <property type="entry name" value="PBP_GOBP_sf"/>
</dbReference>
<feature type="signal peptide" evidence="3">
    <location>
        <begin position="1"/>
        <end position="20"/>
    </location>
</feature>
<evidence type="ECO:0000256" key="3">
    <source>
        <dbReference type="SAM" id="SignalP"/>
    </source>
</evidence>
<proteinExistence type="predicted"/>
<evidence type="ECO:0000256" key="1">
    <source>
        <dbReference type="ARBA" id="ARBA00022729"/>
    </source>
</evidence>
<organism evidence="4">
    <name type="scientific">Drosophila constricta</name>
    <dbReference type="NCBI Taxonomy" id="94112"/>
    <lineage>
        <taxon>Eukaryota</taxon>
        <taxon>Metazoa</taxon>
        <taxon>Ecdysozoa</taxon>
        <taxon>Arthropoda</taxon>
        <taxon>Hexapoda</taxon>
        <taxon>Insecta</taxon>
        <taxon>Pterygota</taxon>
        <taxon>Neoptera</taxon>
        <taxon>Endopterygota</taxon>
        <taxon>Diptera</taxon>
        <taxon>Brachycera</taxon>
        <taxon>Muscomorpha</taxon>
        <taxon>Ephydroidea</taxon>
        <taxon>Drosophilidae</taxon>
        <taxon>Drosophila</taxon>
        <taxon>Sophophora</taxon>
    </lineage>
</organism>
<gene>
    <name evidence="4" type="primary">Obp57e2</name>
</gene>
<dbReference type="EMBL" id="AB370284">
    <property type="protein sequence ID" value="BAG11631.1"/>
    <property type="molecule type" value="Genomic_DNA"/>
</dbReference>
<name>B0M2F3_9MUSC</name>
<evidence type="ECO:0000256" key="2">
    <source>
        <dbReference type="ARBA" id="ARBA00023157"/>
    </source>
</evidence>
<dbReference type="Pfam" id="PF01395">
    <property type="entry name" value="PBP_GOBP"/>
    <property type="match status" value="1"/>
</dbReference>
<dbReference type="CDD" id="cd23992">
    <property type="entry name" value="PBP_GOBP"/>
    <property type="match status" value="1"/>
</dbReference>
<dbReference type="GO" id="GO:0005615">
    <property type="term" value="C:extracellular space"/>
    <property type="evidence" value="ECO:0007669"/>
    <property type="project" value="TreeGrafter"/>
</dbReference>
<dbReference type="PANTHER" id="PTHR11857">
    <property type="entry name" value="ODORANT BINDING PROTEIN-RELATED"/>
    <property type="match status" value="1"/>
</dbReference>
<dbReference type="PANTHER" id="PTHR11857:SF48">
    <property type="entry name" value="GENERAL ODORANT-BINDING PROTEIN 57C-RELATED"/>
    <property type="match status" value="1"/>
</dbReference>
<protein>
    <submittedName>
        <fullName evidence="4">Odorant-binding protein 57e2</fullName>
    </submittedName>
</protein>
<reference evidence="4" key="1">
    <citation type="journal article" date="2008" name="Genetics">
        <title>Rapid evolution of two odorant-binding protein genes, Obp57d and Obp57e, in the Drosophila melanogaster species group.</title>
        <authorList>
            <person name="Matsuo T."/>
        </authorList>
    </citation>
    <scope>NUCLEOTIDE SEQUENCE</scope>
</reference>
<sequence>MLDRLALYLFVIILGSKVQGDSVVFNPCTSQKELSEADTLMVLENWPDNHNVSLIDRSYKCFITCVLIDLGLINGTGQVQIDKYVKSGNLDWKWVATELAPCRSKYLDEADLCEFAFGIFNCFRERKLAAENIGK</sequence>
<feature type="chain" id="PRO_5002750249" evidence="3">
    <location>
        <begin position="21"/>
        <end position="135"/>
    </location>
</feature>
<accession>B0M2F3</accession>
<dbReference type="SUPFAM" id="SSF47565">
    <property type="entry name" value="Insect pheromone/odorant-binding proteins"/>
    <property type="match status" value="1"/>
</dbReference>
<dbReference type="InterPro" id="IPR006170">
    <property type="entry name" value="PBP/GOBP"/>
</dbReference>
<evidence type="ECO:0000313" key="4">
    <source>
        <dbReference type="EMBL" id="BAG11631.1"/>
    </source>
</evidence>
<dbReference type="GO" id="GO:0005549">
    <property type="term" value="F:odorant binding"/>
    <property type="evidence" value="ECO:0007669"/>
    <property type="project" value="InterPro"/>
</dbReference>
<dbReference type="AlphaFoldDB" id="B0M2F3"/>
<keyword evidence="1 3" id="KW-0732">Signal</keyword>
<keyword evidence="2" id="KW-1015">Disulfide bond</keyword>
<dbReference type="GO" id="GO:0007608">
    <property type="term" value="P:sensory perception of smell"/>
    <property type="evidence" value="ECO:0007669"/>
    <property type="project" value="TreeGrafter"/>
</dbReference>